<proteinExistence type="predicted"/>
<dbReference type="InterPro" id="IPR009991">
    <property type="entry name" value="DCTN3"/>
</dbReference>
<keyword evidence="1" id="KW-0175">Coiled coil</keyword>
<dbReference type="OrthoDB" id="16729at2759"/>
<dbReference type="EMBL" id="QKKF02026138">
    <property type="protein sequence ID" value="RZF36600.1"/>
    <property type="molecule type" value="Genomic_DNA"/>
</dbReference>
<evidence type="ECO:0000313" key="3">
    <source>
        <dbReference type="Proteomes" id="UP000291343"/>
    </source>
</evidence>
<keyword evidence="3" id="KW-1185">Reference proteome</keyword>
<dbReference type="Proteomes" id="UP000291343">
    <property type="component" value="Unassembled WGS sequence"/>
</dbReference>
<gene>
    <name evidence="2" type="ORF">LSTR_LSTR007303</name>
</gene>
<dbReference type="InParanoid" id="A0A482WU92"/>
<organism evidence="2 3">
    <name type="scientific">Laodelphax striatellus</name>
    <name type="common">Small brown planthopper</name>
    <name type="synonym">Delphax striatella</name>
    <dbReference type="NCBI Taxonomy" id="195883"/>
    <lineage>
        <taxon>Eukaryota</taxon>
        <taxon>Metazoa</taxon>
        <taxon>Ecdysozoa</taxon>
        <taxon>Arthropoda</taxon>
        <taxon>Hexapoda</taxon>
        <taxon>Insecta</taxon>
        <taxon>Pterygota</taxon>
        <taxon>Neoptera</taxon>
        <taxon>Paraneoptera</taxon>
        <taxon>Hemiptera</taxon>
        <taxon>Auchenorrhyncha</taxon>
        <taxon>Fulgoroidea</taxon>
        <taxon>Delphacidae</taxon>
        <taxon>Criomorphinae</taxon>
        <taxon>Laodelphax</taxon>
    </lineage>
</organism>
<name>A0A482WU92_LAOST</name>
<evidence type="ECO:0008006" key="4">
    <source>
        <dbReference type="Google" id="ProtNLM"/>
    </source>
</evidence>
<dbReference type="GO" id="GO:0005869">
    <property type="term" value="C:dynactin complex"/>
    <property type="evidence" value="ECO:0007669"/>
    <property type="project" value="InterPro"/>
</dbReference>
<dbReference type="PANTHER" id="PTHR28360">
    <property type="entry name" value="DYNACTIN SUBUNIT 3"/>
    <property type="match status" value="1"/>
</dbReference>
<dbReference type="PANTHER" id="PTHR28360:SF1">
    <property type="entry name" value="DYNACTIN SUBUNIT 3"/>
    <property type="match status" value="1"/>
</dbReference>
<dbReference type="AlphaFoldDB" id="A0A482WU92"/>
<sequence>MGDTCDPISLLEARVDALERKLFGHESLDNFDTSDSVVDLLLKSQTLISTAVSSREKINAFVKRIDFLEQILDPTYEDSLVDRNARVEVVLMMENEFRETAERLKMLQDMIDVLESEKIRSVPQNRLDKLQTSVADLAEKTQETNNKIKELAVCYAQIMNSFTKAFCQMDNALKQLEIEANPRKVYD</sequence>
<feature type="coiled-coil region" evidence="1">
    <location>
        <begin position="97"/>
        <end position="147"/>
    </location>
</feature>
<dbReference type="STRING" id="195883.A0A482WU92"/>
<accession>A0A482WU92</accession>
<reference evidence="2 3" key="1">
    <citation type="journal article" date="2017" name="Gigascience">
        <title>Genome sequence of the small brown planthopper, Laodelphax striatellus.</title>
        <authorList>
            <person name="Zhu J."/>
            <person name="Jiang F."/>
            <person name="Wang X."/>
            <person name="Yang P."/>
            <person name="Bao Y."/>
            <person name="Zhao W."/>
            <person name="Wang W."/>
            <person name="Lu H."/>
            <person name="Wang Q."/>
            <person name="Cui N."/>
            <person name="Li J."/>
            <person name="Chen X."/>
            <person name="Luo L."/>
            <person name="Yu J."/>
            <person name="Kang L."/>
            <person name="Cui F."/>
        </authorList>
    </citation>
    <scope>NUCLEOTIDE SEQUENCE [LARGE SCALE GENOMIC DNA]</scope>
    <source>
        <strain evidence="2">Lst14</strain>
    </source>
</reference>
<evidence type="ECO:0000313" key="2">
    <source>
        <dbReference type="EMBL" id="RZF36600.1"/>
    </source>
</evidence>
<dbReference type="GO" id="GO:0061640">
    <property type="term" value="P:cytoskeleton-dependent cytokinesis"/>
    <property type="evidence" value="ECO:0007669"/>
    <property type="project" value="InterPro"/>
</dbReference>
<evidence type="ECO:0000256" key="1">
    <source>
        <dbReference type="SAM" id="Coils"/>
    </source>
</evidence>
<dbReference type="SMR" id="A0A482WU92"/>
<dbReference type="Pfam" id="PF07426">
    <property type="entry name" value="Dynactin_p22"/>
    <property type="match status" value="1"/>
</dbReference>
<comment type="caution">
    <text evidence="2">The sequence shown here is derived from an EMBL/GenBank/DDBJ whole genome shotgun (WGS) entry which is preliminary data.</text>
</comment>
<dbReference type="FunCoup" id="A0A482WU92">
    <property type="interactions" value="967"/>
</dbReference>
<protein>
    <recommendedName>
        <fullName evidence="4">Dynactin subunit 3</fullName>
    </recommendedName>
</protein>